<dbReference type="Proteomes" id="UP001649381">
    <property type="component" value="Unassembled WGS sequence"/>
</dbReference>
<dbReference type="RefSeq" id="WP_236333014.1">
    <property type="nucleotide sequence ID" value="NZ_JAKIJS010000001.1"/>
</dbReference>
<gene>
    <name evidence="2" type="ORF">L2716_06785</name>
</gene>
<feature type="transmembrane region" description="Helical" evidence="1">
    <location>
        <begin position="122"/>
        <end position="139"/>
    </location>
</feature>
<dbReference type="EMBL" id="JAKIJS010000001">
    <property type="protein sequence ID" value="MCF6137430.1"/>
    <property type="molecule type" value="Genomic_DNA"/>
</dbReference>
<keyword evidence="1" id="KW-1133">Transmembrane helix</keyword>
<feature type="transmembrane region" description="Helical" evidence="1">
    <location>
        <begin position="59"/>
        <end position="76"/>
    </location>
</feature>
<keyword evidence="1" id="KW-0472">Membrane</keyword>
<comment type="caution">
    <text evidence="2">The sequence shown here is derived from an EMBL/GenBank/DDBJ whole genome shotgun (WGS) entry which is preliminary data.</text>
</comment>
<protein>
    <recommendedName>
        <fullName evidence="4">DUF4383 domain-containing protein</fullName>
    </recommendedName>
</protein>
<proteinExistence type="predicted"/>
<keyword evidence="3" id="KW-1185">Reference proteome</keyword>
<feature type="transmembrane region" description="Helical" evidence="1">
    <location>
        <begin position="83"/>
        <end position="102"/>
    </location>
</feature>
<organism evidence="2 3">
    <name type="scientific">Pseudalkalibacillus berkeleyi</name>
    <dbReference type="NCBI Taxonomy" id="1069813"/>
    <lineage>
        <taxon>Bacteria</taxon>
        <taxon>Bacillati</taxon>
        <taxon>Bacillota</taxon>
        <taxon>Bacilli</taxon>
        <taxon>Bacillales</taxon>
        <taxon>Fictibacillaceae</taxon>
        <taxon>Pseudalkalibacillus</taxon>
    </lineage>
</organism>
<evidence type="ECO:0000313" key="2">
    <source>
        <dbReference type="EMBL" id="MCF6137430.1"/>
    </source>
</evidence>
<reference evidence="2 3" key="1">
    <citation type="submission" date="2022-01" db="EMBL/GenBank/DDBJ databases">
        <title>Alkalihalobacillus sp. EGI L200015, a novel bacterium isolated from a salt lake sediment.</title>
        <authorList>
            <person name="Gao L."/>
            <person name="Fang B.-Z."/>
            <person name="Li W.-J."/>
        </authorList>
    </citation>
    <scope>NUCLEOTIDE SEQUENCE [LARGE SCALE GENOMIC DNA]</scope>
    <source>
        <strain evidence="2 3">KCTC 12718</strain>
    </source>
</reference>
<keyword evidence="1" id="KW-0812">Transmembrane</keyword>
<evidence type="ECO:0000256" key="1">
    <source>
        <dbReference type="SAM" id="Phobius"/>
    </source>
</evidence>
<accession>A0ABS9H0F5</accession>
<feature type="transmembrane region" description="Helical" evidence="1">
    <location>
        <begin position="21"/>
        <end position="39"/>
    </location>
</feature>
<evidence type="ECO:0000313" key="3">
    <source>
        <dbReference type="Proteomes" id="UP001649381"/>
    </source>
</evidence>
<name>A0ABS9H0F5_9BACL</name>
<evidence type="ECO:0008006" key="4">
    <source>
        <dbReference type="Google" id="ProtNLM"/>
    </source>
</evidence>
<sequence length="144" mass="15134">MAEVKSVNQANTLSMGTSLKASAIGGVVAGIVFGIFMQMMGKLPMVAMLVGSESVAVGWFVHLMISVIFGLGFGVIASGRKNLYGLALIYGIVLWVVGPLLLMPTMLGMGVMIGQAFTGAQLMNLMTHVGFALILAFVYSKTNK</sequence>